<keyword evidence="1" id="KW-0812">Transmembrane</keyword>
<name>A0A381ZR85_9ZZZZ</name>
<dbReference type="Pfam" id="PF20221">
    <property type="entry name" value="DUF6580"/>
    <property type="match status" value="1"/>
</dbReference>
<evidence type="ECO:0008006" key="3">
    <source>
        <dbReference type="Google" id="ProtNLM"/>
    </source>
</evidence>
<feature type="transmembrane region" description="Helical" evidence="1">
    <location>
        <begin position="75"/>
        <end position="93"/>
    </location>
</feature>
<reference evidence="2" key="1">
    <citation type="submission" date="2018-05" db="EMBL/GenBank/DDBJ databases">
        <authorList>
            <person name="Lanie J.A."/>
            <person name="Ng W.-L."/>
            <person name="Kazmierczak K.M."/>
            <person name="Andrzejewski T.M."/>
            <person name="Davidsen T.M."/>
            <person name="Wayne K.J."/>
            <person name="Tettelin H."/>
            <person name="Glass J.I."/>
            <person name="Rusch D."/>
            <person name="Podicherti R."/>
            <person name="Tsui H.-C.T."/>
            <person name="Winkler M.E."/>
        </authorList>
    </citation>
    <scope>NUCLEOTIDE SEQUENCE</scope>
</reference>
<gene>
    <name evidence="2" type="ORF">METZ01_LOCUS144498</name>
</gene>
<protein>
    <recommendedName>
        <fullName evidence="3">Rod shape-determining protein MreD</fullName>
    </recommendedName>
</protein>
<proteinExistence type="predicted"/>
<dbReference type="InterPro" id="IPR046487">
    <property type="entry name" value="DUF6580"/>
</dbReference>
<organism evidence="2">
    <name type="scientific">marine metagenome</name>
    <dbReference type="NCBI Taxonomy" id="408172"/>
    <lineage>
        <taxon>unclassified sequences</taxon>
        <taxon>metagenomes</taxon>
        <taxon>ecological metagenomes</taxon>
    </lineage>
</organism>
<keyword evidence="1" id="KW-1133">Transmembrane helix</keyword>
<sequence>MQKLLKTLKKEIFPISLILILALARLIPHPPNFTPIVAVAIMSSCFFRNMYLSFAVIIVSMLLADVFIGFYNNMFFVYLSLLLIAFIFFKISTKIKLQNLFIFGFLGSVIFFLISNFGVWILSGMYEKNLNGLTYCYFLALPFFVNTVLSTIIFTYSAFIANNLFSKRAIL</sequence>
<feature type="transmembrane region" description="Helical" evidence="1">
    <location>
        <begin position="49"/>
        <end position="69"/>
    </location>
</feature>
<accession>A0A381ZR85</accession>
<evidence type="ECO:0000313" key="2">
    <source>
        <dbReference type="EMBL" id="SVA91644.1"/>
    </source>
</evidence>
<keyword evidence="1" id="KW-0472">Membrane</keyword>
<dbReference type="EMBL" id="UINC01022308">
    <property type="protein sequence ID" value="SVA91644.1"/>
    <property type="molecule type" value="Genomic_DNA"/>
</dbReference>
<feature type="transmembrane region" description="Helical" evidence="1">
    <location>
        <begin position="143"/>
        <end position="165"/>
    </location>
</feature>
<dbReference type="AlphaFoldDB" id="A0A381ZR85"/>
<evidence type="ECO:0000256" key="1">
    <source>
        <dbReference type="SAM" id="Phobius"/>
    </source>
</evidence>
<feature type="transmembrane region" description="Helical" evidence="1">
    <location>
        <begin position="100"/>
        <end position="123"/>
    </location>
</feature>